<name>A0A9W7E8R5_9STRA</name>
<reference evidence="4" key="1">
    <citation type="journal article" date="2023" name="Commun. Biol.">
        <title>Genome analysis of Parmales, the sister group of diatoms, reveals the evolutionary specialization of diatoms from phago-mixotrophs to photoautotrophs.</title>
        <authorList>
            <person name="Ban H."/>
            <person name="Sato S."/>
            <person name="Yoshikawa S."/>
            <person name="Yamada K."/>
            <person name="Nakamura Y."/>
            <person name="Ichinomiya M."/>
            <person name="Sato N."/>
            <person name="Blanc-Mathieu R."/>
            <person name="Endo H."/>
            <person name="Kuwata A."/>
            <person name="Ogata H."/>
        </authorList>
    </citation>
    <scope>NUCLEOTIDE SEQUENCE [LARGE SCALE GENOMIC DNA]</scope>
    <source>
        <strain evidence="4">NIES 3700</strain>
    </source>
</reference>
<keyword evidence="1" id="KW-0812">Transmembrane</keyword>
<dbReference type="Proteomes" id="UP001165122">
    <property type="component" value="Unassembled WGS sequence"/>
</dbReference>
<dbReference type="SMART" id="SM01411">
    <property type="entry name" value="Ephrin_rec_like"/>
    <property type="match status" value="10"/>
</dbReference>
<dbReference type="InterPro" id="IPR023393">
    <property type="entry name" value="START-like_dom_sf"/>
</dbReference>
<feature type="domain" description="START" evidence="2">
    <location>
        <begin position="1238"/>
        <end position="1393"/>
    </location>
</feature>
<dbReference type="GO" id="GO:0008289">
    <property type="term" value="F:lipid binding"/>
    <property type="evidence" value="ECO:0007669"/>
    <property type="project" value="InterPro"/>
</dbReference>
<organism evidence="3 4">
    <name type="scientific">Triparma laevis f. longispina</name>
    <dbReference type="NCBI Taxonomy" id="1714387"/>
    <lineage>
        <taxon>Eukaryota</taxon>
        <taxon>Sar</taxon>
        <taxon>Stramenopiles</taxon>
        <taxon>Ochrophyta</taxon>
        <taxon>Bolidophyceae</taxon>
        <taxon>Parmales</taxon>
        <taxon>Triparmaceae</taxon>
        <taxon>Triparma</taxon>
    </lineage>
</organism>
<comment type="caution">
    <text evidence="3">The sequence shown here is derived from an EMBL/GenBank/DDBJ whole genome shotgun (WGS) entry which is preliminary data.</text>
</comment>
<feature type="transmembrane region" description="Helical" evidence="1">
    <location>
        <begin position="987"/>
        <end position="1008"/>
    </location>
</feature>
<evidence type="ECO:0000256" key="1">
    <source>
        <dbReference type="SAM" id="Phobius"/>
    </source>
</evidence>
<dbReference type="SUPFAM" id="SSF57184">
    <property type="entry name" value="Growth factor receptor domain"/>
    <property type="match status" value="3"/>
</dbReference>
<accession>A0A9W7E8R5</accession>
<gene>
    <name evidence="3" type="ORF">TrLO_g15718</name>
</gene>
<evidence type="ECO:0000313" key="4">
    <source>
        <dbReference type="Proteomes" id="UP001165122"/>
    </source>
</evidence>
<evidence type="ECO:0000313" key="3">
    <source>
        <dbReference type="EMBL" id="GMH69200.1"/>
    </source>
</evidence>
<feature type="transmembrane region" description="Helical" evidence="1">
    <location>
        <begin position="878"/>
        <end position="895"/>
    </location>
</feature>
<dbReference type="PROSITE" id="PS50848">
    <property type="entry name" value="START"/>
    <property type="match status" value="1"/>
</dbReference>
<dbReference type="Gene3D" id="3.30.530.20">
    <property type="match status" value="1"/>
</dbReference>
<feature type="transmembrane region" description="Helical" evidence="1">
    <location>
        <begin position="1085"/>
        <end position="1107"/>
    </location>
</feature>
<protein>
    <recommendedName>
        <fullName evidence="2">START domain-containing protein</fullName>
    </recommendedName>
</protein>
<feature type="transmembrane region" description="Helical" evidence="1">
    <location>
        <begin position="1020"/>
        <end position="1039"/>
    </location>
</feature>
<feature type="transmembrane region" description="Helical" evidence="1">
    <location>
        <begin position="1119"/>
        <end position="1137"/>
    </location>
</feature>
<dbReference type="InterPro" id="IPR009030">
    <property type="entry name" value="Growth_fac_rcpt_cys_sf"/>
</dbReference>
<proteinExistence type="predicted"/>
<keyword evidence="1" id="KW-0472">Membrane</keyword>
<sequence length="1514" mass="164291">CSAGKYQISTGAASCTGICGAGKYLSDNGIDALLHDSEGDCDVCSAGKYQIGIGASLCTSICAAGKHLRDDGQNADNHDSADDCTLCLEGQYSNSGSGFCTVCAAGKFAKSSGMAACTPCEAGEYLPQSDDRERHDSPNDCSRCSPGTFSANEDGVGECESCPINEFSIHGALACSDCPIGYHCTGDDTEQCVEGTYSNDGSSCKNCTQGHRCPGGTDQIPCESGEFQSQIGKKDCEKCPEGKFQSSAGKGNCDDCKAGYACPPRSKEERECGGINLYCPKGTDKVLVVGEGHYTTPETDGTTTTRQGQAECEAGYACIGGERHSCDGPGVYSDELGLTSCKRVKTCEAGSYIESIYTSTSDSVCKACPPGKASAGIRLQQWAACGGGTNERLGQCDGVDSKLVDEFHALPLRCCSDISIAGWVRRPFKNDPRTRNAEYCDIWTESDANWDCQYSLTYTNAGEFCASVGGRLCTLQEVEDGCAHGTGCHGMDKSLIWTSTNETVYDGQYNCTSCTGEGEYSDGSRSRTCRTVPARYKPTANHDGLVLCEENTFSLGARSTCTPCPAGGHSKSGSAACEFCSTGEYHNKTSNSCELCPLNTFNISGASDIHGCKKCPPGGHSQPGSGKYVNELKSECLECEPGYFSGVASSTCTTCEPGKFSNGTGNAECTKCPDYQTSSAGSFTCECMDTFLSTGNSNEPCSCAPGLMLEFGMCVPCATGFYKSSTSLEACENCDKFAIKGAIQSSLPADSPLSCMCSRGEFRTLKSNETLIGSCQTCPEGTDCNHAGMTIGELPIIPGYWRSDFNSSNIVKCYIKEACPQSSPSKKSINSTNPIDEQCADGHTGPICNLCLLGYAKDVIGNCITCEDDRFHIPAESAAIFVLLTMLLIASVYLYKKRKKVNGDRLSEFRERKKESSGGLRDSVPNSLVAAQTNRDHWFYRAKTKGKIMLSFSQILTSFEGVLEVRFPPVFENFMRMVSSFANLDAIQTITPLGISLLILISFLLAKYSKRVSRENLKKFADLAWSAFLILTYIVFASVSTTVFDTFNCSKIGDDPHVWLARDHSIDCKSPLHIKYKTYATVMVFVYPLGIPALLFFTLLAALLKKVEVDKTDQYNEQVFGYMLIVVNCSSIALIILSQFSKPIHFWVDAVIGRRHSHEGVLRGMNKEQKKGRDGLIQHFLRVAKSSVDEAGWESYTRRSEKWIDFLEYSGATVERRCSTGNGPIDETRAVFVIDCCDFKKVKNWVLNKEKDLRHGVIECHDVVRESKSARPPEKIEYMARKMKGIFSNRDYLVEHFEGTAEDGGWYSVKRSIADIKLYSLKRSYSAKRVRAEVLYQGWLVHDLGEGEGARVTYLENVDPGGILKGLIVNKTLPKLLRDTIDDLLAHLEEEGVDKAFRMFDDGEGEEEGLEIKMVTKKMVQEGGGIEGGLVLGGCWGPGGRGPKNPLLLNKTTANPKLNVRVNSKGLLDVGKGKGKGKAKGVPPEPPPLELTEIQEDMLAFIWSTGKYTKDEQE</sequence>
<feature type="transmembrane region" description="Helical" evidence="1">
    <location>
        <begin position="948"/>
        <end position="967"/>
    </location>
</feature>
<dbReference type="Pfam" id="PF01852">
    <property type="entry name" value="START"/>
    <property type="match status" value="1"/>
</dbReference>
<keyword evidence="4" id="KW-1185">Reference proteome</keyword>
<evidence type="ECO:0000259" key="2">
    <source>
        <dbReference type="PROSITE" id="PS50848"/>
    </source>
</evidence>
<keyword evidence="1" id="KW-1133">Transmembrane helix</keyword>
<dbReference type="SMART" id="SM00208">
    <property type="entry name" value="TNFR"/>
    <property type="match status" value="5"/>
</dbReference>
<dbReference type="EMBL" id="BRXW01000604">
    <property type="protein sequence ID" value="GMH69200.1"/>
    <property type="molecule type" value="Genomic_DNA"/>
</dbReference>
<dbReference type="OrthoDB" id="5950997at2759"/>
<dbReference type="SUPFAM" id="SSF55961">
    <property type="entry name" value="Bet v1-like"/>
    <property type="match status" value="1"/>
</dbReference>
<dbReference type="Gene3D" id="2.10.50.10">
    <property type="entry name" value="Tumor Necrosis Factor Receptor, subunit A, domain 2"/>
    <property type="match status" value="7"/>
</dbReference>
<dbReference type="PANTHER" id="PTHR46967">
    <property type="entry name" value="INSULIN-LIKE GROWTH FACTOR BINDING PROTEIN,N-TERMINAL"/>
    <property type="match status" value="1"/>
</dbReference>
<dbReference type="InterPro" id="IPR002913">
    <property type="entry name" value="START_lipid-bd_dom"/>
</dbReference>
<dbReference type="InterPro" id="IPR001368">
    <property type="entry name" value="TNFR/NGFR_Cys_rich_reg"/>
</dbReference>
<dbReference type="PANTHER" id="PTHR46967:SF2">
    <property type="entry name" value="SUSHI, VON WILLEBRAND FACTOR TYPE A, EGF AND PENTRAXIN DOMAIN-CONTAINING PROTEIN 1-LIKE"/>
    <property type="match status" value="1"/>
</dbReference>
<feature type="non-terminal residue" evidence="3">
    <location>
        <position position="1"/>
    </location>
</feature>